<evidence type="ECO:0000259" key="6">
    <source>
        <dbReference type="PROSITE" id="PS51733"/>
    </source>
</evidence>
<dbReference type="InterPro" id="IPR045864">
    <property type="entry name" value="aa-tRNA-synth_II/BPL/LPL"/>
</dbReference>
<evidence type="ECO:0000256" key="1">
    <source>
        <dbReference type="ARBA" id="ARBA00004821"/>
    </source>
</evidence>
<dbReference type="Gene3D" id="3.30.930.10">
    <property type="entry name" value="Bira Bifunctional Protein, Domain 2"/>
    <property type="match status" value="1"/>
</dbReference>
<dbReference type="EC" id="2.3.1.181" evidence="3"/>
<comment type="caution">
    <text evidence="7">The sequence shown here is derived from an EMBL/GenBank/DDBJ whole genome shotgun (WGS) entry which is preliminary data.</text>
</comment>
<evidence type="ECO:0000256" key="5">
    <source>
        <dbReference type="ARBA" id="ARBA00023315"/>
    </source>
</evidence>
<evidence type="ECO:0000256" key="3">
    <source>
        <dbReference type="ARBA" id="ARBA00012334"/>
    </source>
</evidence>
<organism evidence="7 8">
    <name type="scientific">Coemansia spiralis</name>
    <dbReference type="NCBI Taxonomy" id="417178"/>
    <lineage>
        <taxon>Eukaryota</taxon>
        <taxon>Fungi</taxon>
        <taxon>Fungi incertae sedis</taxon>
        <taxon>Zoopagomycota</taxon>
        <taxon>Kickxellomycotina</taxon>
        <taxon>Kickxellomycetes</taxon>
        <taxon>Kickxellales</taxon>
        <taxon>Kickxellaceae</taxon>
        <taxon>Coemansia</taxon>
    </lineage>
</organism>
<dbReference type="NCBIfam" id="TIGR00214">
    <property type="entry name" value="lipB"/>
    <property type="match status" value="1"/>
</dbReference>
<evidence type="ECO:0000256" key="2">
    <source>
        <dbReference type="ARBA" id="ARBA00007907"/>
    </source>
</evidence>
<proteinExistence type="inferred from homology"/>
<evidence type="ECO:0000256" key="4">
    <source>
        <dbReference type="ARBA" id="ARBA00022679"/>
    </source>
</evidence>
<accession>A0A9W8L1F6</accession>
<dbReference type="PANTHER" id="PTHR10993:SF7">
    <property type="entry name" value="LIPOYLTRANSFERASE 2, MITOCHONDRIAL-RELATED"/>
    <property type="match status" value="1"/>
</dbReference>
<gene>
    <name evidence="7" type="ORF">GGI25_000117</name>
</gene>
<comment type="pathway">
    <text evidence="1">Protein modification; protein lipoylation via endogenous pathway; protein N(6)-(lipoyl)lysine from octanoyl-[acyl-carrier-protein]: step 1/2.</text>
</comment>
<dbReference type="EMBL" id="JANBTW010000001">
    <property type="protein sequence ID" value="KAJ2681162.1"/>
    <property type="molecule type" value="Genomic_DNA"/>
</dbReference>
<dbReference type="PROSITE" id="PS51733">
    <property type="entry name" value="BPL_LPL_CATALYTIC"/>
    <property type="match status" value="1"/>
</dbReference>
<dbReference type="PROSITE" id="PS01313">
    <property type="entry name" value="LIPB"/>
    <property type="match status" value="1"/>
</dbReference>
<keyword evidence="4" id="KW-0808">Transferase</keyword>
<dbReference type="OrthoDB" id="19908at2759"/>
<sequence>MKSIVTYAKQLQSLFRYTLRYQSTLSSANIKAPIAIGKGNFAAKKLSGCTLGRSGTQLSSLPPVGYINLGRVSYQKALQLQQQLCRKRIDEIYIGTQRAGRSDRRLSDVLVLLEHPPVYTNGRRNRGRLSSAEIDQLCVFGEYVETNRGGEITFHGPGQLVAYPIMYLKDHFLGAKCFVKGLENTIIETCARFGVDADRMDGFPGVWVSPTQKVAALGTHVQKYVTSHGFALNCTTDMKWFEQIIPCGLDGKTATSLQHILSARTTRIGGKPKMDTSVDAVLPVVVDSFATVFGCDVQPLAQLSPVTFAEIQNILSATE</sequence>
<dbReference type="Proteomes" id="UP001151518">
    <property type="component" value="Unassembled WGS sequence"/>
</dbReference>
<name>A0A9W8L1F6_9FUNG</name>
<evidence type="ECO:0000313" key="7">
    <source>
        <dbReference type="EMBL" id="KAJ2681162.1"/>
    </source>
</evidence>
<dbReference type="SUPFAM" id="SSF55681">
    <property type="entry name" value="Class II aaRS and biotin synthetases"/>
    <property type="match status" value="1"/>
</dbReference>
<dbReference type="AlphaFoldDB" id="A0A9W8L1F6"/>
<dbReference type="Pfam" id="PF21948">
    <property type="entry name" value="LplA-B_cat"/>
    <property type="match status" value="1"/>
</dbReference>
<feature type="domain" description="BPL/LPL catalytic" evidence="6">
    <location>
        <begin position="104"/>
        <end position="297"/>
    </location>
</feature>
<dbReference type="InterPro" id="IPR000544">
    <property type="entry name" value="Octanoyltransferase"/>
</dbReference>
<dbReference type="HAMAP" id="MF_00013">
    <property type="entry name" value="LipB"/>
    <property type="match status" value="1"/>
</dbReference>
<dbReference type="GO" id="GO:0009249">
    <property type="term" value="P:protein lipoylation"/>
    <property type="evidence" value="ECO:0007669"/>
    <property type="project" value="InterPro"/>
</dbReference>
<reference evidence="7" key="1">
    <citation type="submission" date="2022-07" db="EMBL/GenBank/DDBJ databases">
        <title>Phylogenomic reconstructions and comparative analyses of Kickxellomycotina fungi.</title>
        <authorList>
            <person name="Reynolds N.K."/>
            <person name="Stajich J.E."/>
            <person name="Barry K."/>
            <person name="Grigoriev I.V."/>
            <person name="Crous P."/>
            <person name="Smith M.E."/>
        </authorList>
    </citation>
    <scope>NUCLEOTIDE SEQUENCE</scope>
    <source>
        <strain evidence="7">NRRL 3115</strain>
    </source>
</reference>
<dbReference type="NCBIfam" id="NF010925">
    <property type="entry name" value="PRK14345.1"/>
    <property type="match status" value="1"/>
</dbReference>
<dbReference type="PANTHER" id="PTHR10993">
    <property type="entry name" value="OCTANOYLTRANSFERASE"/>
    <property type="match status" value="1"/>
</dbReference>
<evidence type="ECO:0000313" key="8">
    <source>
        <dbReference type="Proteomes" id="UP001151518"/>
    </source>
</evidence>
<dbReference type="GO" id="GO:0033819">
    <property type="term" value="F:lipoyl(octanoyl) transferase activity"/>
    <property type="evidence" value="ECO:0007669"/>
    <property type="project" value="UniProtKB-EC"/>
</dbReference>
<keyword evidence="5" id="KW-0012">Acyltransferase</keyword>
<comment type="similarity">
    <text evidence="2">Belongs to the LipB family.</text>
</comment>
<dbReference type="InterPro" id="IPR020605">
    <property type="entry name" value="Octanoyltransferase_CS"/>
</dbReference>
<protein>
    <recommendedName>
        <fullName evidence="3">lipoyl(octanoyl) transferase</fullName>
        <ecNumber evidence="3">2.3.1.181</ecNumber>
    </recommendedName>
</protein>
<dbReference type="InterPro" id="IPR004143">
    <property type="entry name" value="BPL_LPL_catalytic"/>
</dbReference>
<dbReference type="CDD" id="cd16444">
    <property type="entry name" value="LipB"/>
    <property type="match status" value="1"/>
</dbReference>